<sequence>MSPHRSEYPLRTGPGIGRRSFVGSLGAGVLGAAVLGGASAAQALPAPATGGRATTAPRYAFLGTYGSGIITCAYDTATGALTRKSAFAAVTDPSFLALAPSGKVLYALDNAGREGAVRAFTIGAGGRLAALGRAQSTGGANVTHLAVHPSGRYLLSANYGAGSVAAHTLGGDGRVGARTSLVQHVGSGPDPERQEGPHAHQILTDPKGAYVFAVDLGTDTVYTYQLGPGGALRPVSEAKSVPGAGPRHMVFHPTAPYAYVANELNSTITVCSYDPSTGVLTNGDSQPTLPDGTDPGTRNYPSEVTISADGRFVYLSNRGHESIARFAVTGGGAGLRLLDTVPCGGSWPRHISLSPAGNLLFSGNQYGKTIGTFTVNKETGALTRSGPPFATVSVGCVLPA</sequence>
<dbReference type="InterPro" id="IPR011048">
    <property type="entry name" value="Haem_d1_sf"/>
</dbReference>
<feature type="region of interest" description="Disordered" evidence="2">
    <location>
        <begin position="279"/>
        <end position="299"/>
    </location>
</feature>
<organism evidence="3 4">
    <name type="scientific">Streptomyces buecherae</name>
    <dbReference type="NCBI Taxonomy" id="2763006"/>
    <lineage>
        <taxon>Bacteria</taxon>
        <taxon>Bacillati</taxon>
        <taxon>Actinomycetota</taxon>
        <taxon>Actinomycetes</taxon>
        <taxon>Kitasatosporales</taxon>
        <taxon>Streptomycetaceae</taxon>
        <taxon>Streptomyces</taxon>
    </lineage>
</organism>
<evidence type="ECO:0000256" key="1">
    <source>
        <dbReference type="ARBA" id="ARBA00005564"/>
    </source>
</evidence>
<dbReference type="Proteomes" id="UP000509303">
    <property type="component" value="Chromosome"/>
</dbReference>
<dbReference type="AlphaFoldDB" id="A0A7H8N2S3"/>
<name>A0A7H8N2S3_9ACTN</name>
<reference evidence="3 4" key="1">
    <citation type="submission" date="2020-06" db="EMBL/GenBank/DDBJ databases">
        <title>Genome mining for natural products.</title>
        <authorList>
            <person name="Zhang B."/>
            <person name="Shi J."/>
            <person name="Ge H."/>
        </authorList>
    </citation>
    <scope>NUCLEOTIDE SEQUENCE [LARGE SCALE GENOMIC DNA]</scope>
    <source>
        <strain evidence="3 4">NA00687</strain>
    </source>
</reference>
<dbReference type="PANTHER" id="PTHR30344">
    <property type="entry name" value="6-PHOSPHOGLUCONOLACTONASE-RELATED"/>
    <property type="match status" value="1"/>
</dbReference>
<dbReference type="RefSeq" id="WP_176160005.1">
    <property type="nucleotide sequence ID" value="NZ_CP054929.1"/>
</dbReference>
<dbReference type="GO" id="GO:0005829">
    <property type="term" value="C:cytosol"/>
    <property type="evidence" value="ECO:0007669"/>
    <property type="project" value="TreeGrafter"/>
</dbReference>
<accession>A0A7H8N2S3</accession>
<keyword evidence="4" id="KW-1185">Reference proteome</keyword>
<dbReference type="SUPFAM" id="SSF51004">
    <property type="entry name" value="C-terminal (heme d1) domain of cytochrome cd1-nitrite reductase"/>
    <property type="match status" value="1"/>
</dbReference>
<evidence type="ECO:0000313" key="4">
    <source>
        <dbReference type="Proteomes" id="UP000509303"/>
    </source>
</evidence>
<protein>
    <submittedName>
        <fullName evidence="3">Lactonase family protein</fullName>
    </submittedName>
</protein>
<evidence type="ECO:0000256" key="2">
    <source>
        <dbReference type="SAM" id="MobiDB-lite"/>
    </source>
</evidence>
<dbReference type="InterPro" id="IPR019405">
    <property type="entry name" value="Lactonase_7-beta_prop"/>
</dbReference>
<proteinExistence type="inferred from homology"/>
<dbReference type="GO" id="GO:0017057">
    <property type="term" value="F:6-phosphogluconolactonase activity"/>
    <property type="evidence" value="ECO:0007669"/>
    <property type="project" value="TreeGrafter"/>
</dbReference>
<comment type="similarity">
    <text evidence="1">Belongs to the cycloisomerase 2 family.</text>
</comment>
<dbReference type="InterPro" id="IPR050282">
    <property type="entry name" value="Cycloisomerase_2"/>
</dbReference>
<feature type="compositionally biased region" description="Polar residues" evidence="2">
    <location>
        <begin position="279"/>
        <end position="288"/>
    </location>
</feature>
<dbReference type="EMBL" id="CP054929">
    <property type="protein sequence ID" value="QKW48308.1"/>
    <property type="molecule type" value="Genomic_DNA"/>
</dbReference>
<dbReference type="Pfam" id="PF10282">
    <property type="entry name" value="Lactonase"/>
    <property type="match status" value="1"/>
</dbReference>
<evidence type="ECO:0000313" key="3">
    <source>
        <dbReference type="EMBL" id="QKW48308.1"/>
    </source>
</evidence>
<dbReference type="PANTHER" id="PTHR30344:SF1">
    <property type="entry name" value="6-PHOSPHOGLUCONOLACTONASE"/>
    <property type="match status" value="1"/>
</dbReference>
<dbReference type="Gene3D" id="2.130.10.10">
    <property type="entry name" value="YVTN repeat-like/Quinoprotein amine dehydrogenase"/>
    <property type="match status" value="1"/>
</dbReference>
<gene>
    <name evidence="3" type="ORF">HUT08_00745</name>
</gene>
<dbReference type="InterPro" id="IPR006311">
    <property type="entry name" value="TAT_signal"/>
</dbReference>
<dbReference type="PROSITE" id="PS51318">
    <property type="entry name" value="TAT"/>
    <property type="match status" value="1"/>
</dbReference>
<dbReference type="InterPro" id="IPR015943">
    <property type="entry name" value="WD40/YVTN_repeat-like_dom_sf"/>
</dbReference>